<name>A0ACC1PYY5_9APHY</name>
<sequence>MDESDEEGTDERVRGESERLRSARGPDASVTFLPRVCHTPRALSTRGNVHPRAQSRVGPAQTSSAQPSQSQSMRTTVRQSLVAPHALSDVAHVPADESSLMQRDCVPNPSCVMLAGRKAYPRATVELTVPSRKAQRRVGRPAAVLSPSLGAARVSRASHQRARARAGNEQADRLDAAESSPIDAGRKVRAGATDAPTRRAKSDNDAGPACPPAAEA</sequence>
<keyword evidence="2" id="KW-1185">Reference proteome</keyword>
<evidence type="ECO:0000313" key="1">
    <source>
        <dbReference type="EMBL" id="KAJ3004085.1"/>
    </source>
</evidence>
<proteinExistence type="predicted"/>
<organism evidence="1 2">
    <name type="scientific">Trametes sanguinea</name>
    <dbReference type="NCBI Taxonomy" id="158606"/>
    <lineage>
        <taxon>Eukaryota</taxon>
        <taxon>Fungi</taxon>
        <taxon>Dikarya</taxon>
        <taxon>Basidiomycota</taxon>
        <taxon>Agaricomycotina</taxon>
        <taxon>Agaricomycetes</taxon>
        <taxon>Polyporales</taxon>
        <taxon>Polyporaceae</taxon>
        <taxon>Trametes</taxon>
    </lineage>
</organism>
<dbReference type="EMBL" id="JANSHE010001181">
    <property type="protein sequence ID" value="KAJ3004085.1"/>
    <property type="molecule type" value="Genomic_DNA"/>
</dbReference>
<accession>A0ACC1PYY5</accession>
<evidence type="ECO:0000313" key="2">
    <source>
        <dbReference type="Proteomes" id="UP001144978"/>
    </source>
</evidence>
<reference evidence="1" key="1">
    <citation type="submission" date="2022-08" db="EMBL/GenBank/DDBJ databases">
        <title>Genome Sequence of Pycnoporus sanguineus.</title>
        <authorList>
            <person name="Buettner E."/>
        </authorList>
    </citation>
    <scope>NUCLEOTIDE SEQUENCE</scope>
    <source>
        <strain evidence="1">CG-C14</strain>
    </source>
</reference>
<comment type="caution">
    <text evidence="1">The sequence shown here is derived from an EMBL/GenBank/DDBJ whole genome shotgun (WGS) entry which is preliminary data.</text>
</comment>
<gene>
    <name evidence="1" type="ORF">NUW54_g4977</name>
</gene>
<dbReference type="Proteomes" id="UP001144978">
    <property type="component" value="Unassembled WGS sequence"/>
</dbReference>
<protein>
    <submittedName>
        <fullName evidence="1">Uncharacterized protein</fullName>
    </submittedName>
</protein>